<evidence type="ECO:0000256" key="2">
    <source>
        <dbReference type="ARBA" id="ARBA00013194"/>
    </source>
</evidence>
<dbReference type="Proteomes" id="UP001589585">
    <property type="component" value="Unassembled WGS sequence"/>
</dbReference>
<dbReference type="EMBL" id="JBHMFC010000103">
    <property type="protein sequence ID" value="MFB9058048.1"/>
    <property type="molecule type" value="Genomic_DNA"/>
</dbReference>
<proteinExistence type="predicted"/>
<evidence type="ECO:0000259" key="6">
    <source>
        <dbReference type="PROSITE" id="PS50059"/>
    </source>
</evidence>
<keyword evidence="8" id="KW-1185">Reference proteome</keyword>
<dbReference type="PROSITE" id="PS50059">
    <property type="entry name" value="FKBP_PPIASE"/>
    <property type="match status" value="1"/>
</dbReference>
<feature type="region of interest" description="Disordered" evidence="5">
    <location>
        <begin position="258"/>
        <end position="316"/>
    </location>
</feature>
<evidence type="ECO:0000256" key="5">
    <source>
        <dbReference type="SAM" id="MobiDB-lite"/>
    </source>
</evidence>
<evidence type="ECO:0000256" key="1">
    <source>
        <dbReference type="ARBA" id="ARBA00000971"/>
    </source>
</evidence>
<comment type="caution">
    <text evidence="7">The sequence shown here is derived from an EMBL/GenBank/DDBJ whole genome shotgun (WGS) entry which is preliminary data.</text>
</comment>
<comment type="catalytic activity">
    <reaction evidence="1 4">
        <text>[protein]-peptidylproline (omega=180) = [protein]-peptidylproline (omega=0)</text>
        <dbReference type="Rhea" id="RHEA:16237"/>
        <dbReference type="Rhea" id="RHEA-COMP:10747"/>
        <dbReference type="Rhea" id="RHEA-COMP:10748"/>
        <dbReference type="ChEBI" id="CHEBI:83833"/>
        <dbReference type="ChEBI" id="CHEBI:83834"/>
        <dbReference type="EC" id="5.2.1.8"/>
    </reaction>
</comment>
<organism evidence="7 8">
    <name type="scientific">Mariniflexile ostreae</name>
    <dbReference type="NCBI Taxonomy" id="1520892"/>
    <lineage>
        <taxon>Bacteria</taxon>
        <taxon>Pseudomonadati</taxon>
        <taxon>Bacteroidota</taxon>
        <taxon>Flavobacteriia</taxon>
        <taxon>Flavobacteriales</taxon>
        <taxon>Flavobacteriaceae</taxon>
        <taxon>Mariniflexile</taxon>
    </lineage>
</organism>
<gene>
    <name evidence="7" type="ORF">ACFFU9_14985</name>
</gene>
<dbReference type="Gene3D" id="3.10.50.40">
    <property type="match status" value="1"/>
</dbReference>
<dbReference type="InterPro" id="IPR046357">
    <property type="entry name" value="PPIase_dom_sf"/>
</dbReference>
<keyword evidence="3 4" id="KW-0697">Rotamase</keyword>
<dbReference type="SUPFAM" id="SSF54534">
    <property type="entry name" value="FKBP-like"/>
    <property type="match status" value="1"/>
</dbReference>
<protein>
    <recommendedName>
        <fullName evidence="2 4">peptidylprolyl isomerase</fullName>
        <ecNumber evidence="2 4">5.2.1.8</ecNumber>
    </recommendedName>
</protein>
<dbReference type="EC" id="5.2.1.8" evidence="2 4"/>
<keyword evidence="4" id="KW-0413">Isomerase</keyword>
<dbReference type="RefSeq" id="WP_379862294.1">
    <property type="nucleotide sequence ID" value="NZ_JBHMFC010000103.1"/>
</dbReference>
<feature type="domain" description="PPIase FKBP-type" evidence="6">
    <location>
        <begin position="127"/>
        <end position="225"/>
    </location>
</feature>
<evidence type="ECO:0000313" key="7">
    <source>
        <dbReference type="EMBL" id="MFB9058048.1"/>
    </source>
</evidence>
<evidence type="ECO:0000256" key="4">
    <source>
        <dbReference type="PROSITE-ProRule" id="PRU00277"/>
    </source>
</evidence>
<dbReference type="PROSITE" id="PS51257">
    <property type="entry name" value="PROKAR_LIPOPROTEIN"/>
    <property type="match status" value="1"/>
</dbReference>
<accession>A0ABV5FF25</accession>
<reference evidence="7 8" key="1">
    <citation type="submission" date="2024-09" db="EMBL/GenBank/DDBJ databases">
        <authorList>
            <person name="Sun Q."/>
            <person name="Mori K."/>
        </authorList>
    </citation>
    <scope>NUCLEOTIDE SEQUENCE [LARGE SCALE GENOMIC DNA]</scope>
    <source>
        <strain evidence="7 8">CECT 8622</strain>
    </source>
</reference>
<dbReference type="InterPro" id="IPR001179">
    <property type="entry name" value="PPIase_FKBP_dom"/>
</dbReference>
<evidence type="ECO:0000313" key="8">
    <source>
        <dbReference type="Proteomes" id="UP001589585"/>
    </source>
</evidence>
<sequence length="316" mass="34753">MKLRKILAPVLCVLIGFTSCKKDDDDDVVVTPPRDRGEQQIADNDSIVKYLKTHYYNAADFEDKTATSITHFQIGTVVDGVIPDPDKNALLFGSAALDSISVEYANTNYNIYYLKLSEGKGDALTFADNVRLNYEGLTLDHVTFDSSANPTVFDLTGTVPGWSKIIPLFKTAETYTENTDGTVSYANHGVGVMFLPSGLAYFSQTQVNIPAYSPLIFKFDLFEMQQNDHDNDGVPSYLEDLNGNGEFYTVDGFADDDTDGDGIPNFMDPDDDGDGVPTKREDFDNDGYGDGDPTNDIGKNGIPKYLDPEETEANKL</sequence>
<name>A0ABV5FF25_9FLAO</name>
<evidence type="ECO:0000256" key="3">
    <source>
        <dbReference type="ARBA" id="ARBA00023110"/>
    </source>
</evidence>